<reference evidence="1" key="1">
    <citation type="submission" date="2014-11" db="EMBL/GenBank/DDBJ databases">
        <authorList>
            <person name="Amaro Gonzalez C."/>
        </authorList>
    </citation>
    <scope>NUCLEOTIDE SEQUENCE</scope>
</reference>
<accession>A0A0E9XC17</accession>
<sequence>MQNCGSVELRVRNLPCRFASFSCGATREKRNLPVSQICGLCLNGGQQDYNFPEIPEMHFASSFFFSLLHLYRTCWHIGLECTRLLYNHCFPTTCSQPLGPSRYW</sequence>
<dbReference type="EMBL" id="GBXM01008310">
    <property type="protein sequence ID" value="JAI00268.1"/>
    <property type="molecule type" value="Transcribed_RNA"/>
</dbReference>
<protein>
    <submittedName>
        <fullName evidence="1">Uncharacterized protein</fullName>
    </submittedName>
</protein>
<name>A0A0E9XC17_ANGAN</name>
<dbReference type="AlphaFoldDB" id="A0A0E9XC17"/>
<reference evidence="1" key="2">
    <citation type="journal article" date="2015" name="Fish Shellfish Immunol.">
        <title>Early steps in the European eel (Anguilla anguilla)-Vibrio vulnificus interaction in the gills: Role of the RtxA13 toxin.</title>
        <authorList>
            <person name="Callol A."/>
            <person name="Pajuelo D."/>
            <person name="Ebbesson L."/>
            <person name="Teles M."/>
            <person name="MacKenzie S."/>
            <person name="Amaro C."/>
        </authorList>
    </citation>
    <scope>NUCLEOTIDE SEQUENCE</scope>
</reference>
<proteinExistence type="predicted"/>
<organism evidence="1">
    <name type="scientific">Anguilla anguilla</name>
    <name type="common">European freshwater eel</name>
    <name type="synonym">Muraena anguilla</name>
    <dbReference type="NCBI Taxonomy" id="7936"/>
    <lineage>
        <taxon>Eukaryota</taxon>
        <taxon>Metazoa</taxon>
        <taxon>Chordata</taxon>
        <taxon>Craniata</taxon>
        <taxon>Vertebrata</taxon>
        <taxon>Euteleostomi</taxon>
        <taxon>Actinopterygii</taxon>
        <taxon>Neopterygii</taxon>
        <taxon>Teleostei</taxon>
        <taxon>Anguilliformes</taxon>
        <taxon>Anguillidae</taxon>
        <taxon>Anguilla</taxon>
    </lineage>
</organism>
<evidence type="ECO:0000313" key="1">
    <source>
        <dbReference type="EMBL" id="JAI00268.1"/>
    </source>
</evidence>